<dbReference type="Gene3D" id="3.40.1410.10">
    <property type="entry name" value="Chorismate lyase-like"/>
    <property type="match status" value="1"/>
</dbReference>
<evidence type="ECO:0000313" key="5">
    <source>
        <dbReference type="EMBL" id="RQW64595.1"/>
    </source>
</evidence>
<dbReference type="GO" id="GO:0003700">
    <property type="term" value="F:DNA-binding transcription factor activity"/>
    <property type="evidence" value="ECO:0007669"/>
    <property type="project" value="InterPro"/>
</dbReference>
<name>A0A3N9TLU1_9VIBR</name>
<dbReference type="CDD" id="cd07377">
    <property type="entry name" value="WHTH_GntR"/>
    <property type="match status" value="1"/>
</dbReference>
<evidence type="ECO:0000259" key="4">
    <source>
        <dbReference type="PROSITE" id="PS50949"/>
    </source>
</evidence>
<dbReference type="InterPro" id="IPR036390">
    <property type="entry name" value="WH_DNA-bd_sf"/>
</dbReference>
<dbReference type="Pfam" id="PF00392">
    <property type="entry name" value="GntR"/>
    <property type="match status" value="1"/>
</dbReference>
<dbReference type="EMBL" id="RJVQ01000001">
    <property type="protein sequence ID" value="RQW64595.1"/>
    <property type="molecule type" value="Genomic_DNA"/>
</dbReference>
<keyword evidence="1" id="KW-0805">Transcription regulation</keyword>
<dbReference type="InterPro" id="IPR000524">
    <property type="entry name" value="Tscrpt_reg_HTH_GntR"/>
</dbReference>
<keyword evidence="3" id="KW-0804">Transcription</keyword>
<evidence type="ECO:0000256" key="2">
    <source>
        <dbReference type="ARBA" id="ARBA00023125"/>
    </source>
</evidence>
<dbReference type="GO" id="GO:0045892">
    <property type="term" value="P:negative regulation of DNA-templated transcription"/>
    <property type="evidence" value="ECO:0007669"/>
    <property type="project" value="TreeGrafter"/>
</dbReference>
<dbReference type="InterPro" id="IPR011663">
    <property type="entry name" value="UTRA"/>
</dbReference>
<comment type="caution">
    <text evidence="5">The sequence shown here is derived from an EMBL/GenBank/DDBJ whole genome shotgun (WGS) entry which is preliminary data.</text>
</comment>
<dbReference type="PANTHER" id="PTHR44846">
    <property type="entry name" value="MANNOSYL-D-GLYCERATE TRANSPORT/METABOLISM SYSTEM REPRESSOR MNGR-RELATED"/>
    <property type="match status" value="1"/>
</dbReference>
<evidence type="ECO:0000313" key="6">
    <source>
        <dbReference type="Proteomes" id="UP000281112"/>
    </source>
</evidence>
<proteinExistence type="predicted"/>
<dbReference type="InterPro" id="IPR028978">
    <property type="entry name" value="Chorismate_lyase_/UTRA_dom_sf"/>
</dbReference>
<dbReference type="PROSITE" id="PS50949">
    <property type="entry name" value="HTH_GNTR"/>
    <property type="match status" value="1"/>
</dbReference>
<dbReference type="Pfam" id="PF07702">
    <property type="entry name" value="UTRA"/>
    <property type="match status" value="1"/>
</dbReference>
<dbReference type="GO" id="GO:0003677">
    <property type="term" value="F:DNA binding"/>
    <property type="evidence" value="ECO:0007669"/>
    <property type="project" value="UniProtKB-KW"/>
</dbReference>
<dbReference type="OrthoDB" id="9784545at2"/>
<dbReference type="PRINTS" id="PR00035">
    <property type="entry name" value="HTHGNTR"/>
</dbReference>
<evidence type="ECO:0000256" key="1">
    <source>
        <dbReference type="ARBA" id="ARBA00023015"/>
    </source>
</evidence>
<keyword evidence="2" id="KW-0238">DNA-binding</keyword>
<dbReference type="SMART" id="SM00345">
    <property type="entry name" value="HTH_GNTR"/>
    <property type="match status" value="1"/>
</dbReference>
<protein>
    <submittedName>
        <fullName evidence="5">GntR family transcriptional regulator</fullName>
    </submittedName>
</protein>
<dbReference type="Gene3D" id="1.10.10.10">
    <property type="entry name" value="Winged helix-like DNA-binding domain superfamily/Winged helix DNA-binding domain"/>
    <property type="match status" value="1"/>
</dbReference>
<dbReference type="RefSeq" id="WP_124935246.1">
    <property type="nucleotide sequence ID" value="NZ_RJVQ01000001.1"/>
</dbReference>
<evidence type="ECO:0000256" key="3">
    <source>
        <dbReference type="ARBA" id="ARBA00023163"/>
    </source>
</evidence>
<sequence>MQYIQIKESIVEQIEQGLLVPGQKLPSERQLAESFSTTRVTLREALSILETNGLIYREDRRGWFIAFPRIRIPMNDIVEIASFVPENRFYANSVLSIQTIMATKEINALMDLPPFSKVHIVQVLHEIDARPVALSRYWMKEALTPKLPQAVEESGCVLNAFQPILALLDKTFSVTVKGLEGDAALKLRATEGTPGLLVKRTFRQDDKVEFVEITSWRHDAIELY</sequence>
<organism evidence="5 6">
    <name type="scientific">Vibrio viridaestus</name>
    <dbReference type="NCBI Taxonomy" id="2487322"/>
    <lineage>
        <taxon>Bacteria</taxon>
        <taxon>Pseudomonadati</taxon>
        <taxon>Pseudomonadota</taxon>
        <taxon>Gammaproteobacteria</taxon>
        <taxon>Vibrionales</taxon>
        <taxon>Vibrionaceae</taxon>
        <taxon>Vibrio</taxon>
    </lineage>
</organism>
<dbReference type="AlphaFoldDB" id="A0A3N9TLU1"/>
<feature type="domain" description="HTH gntR-type" evidence="4">
    <location>
        <begin position="1"/>
        <end position="68"/>
    </location>
</feature>
<keyword evidence="6" id="KW-1185">Reference proteome</keyword>
<gene>
    <name evidence="5" type="ORF">EES38_00680</name>
</gene>
<dbReference type="InterPro" id="IPR036388">
    <property type="entry name" value="WH-like_DNA-bd_sf"/>
</dbReference>
<dbReference type="InterPro" id="IPR050679">
    <property type="entry name" value="Bact_HTH_transcr_reg"/>
</dbReference>
<dbReference type="Proteomes" id="UP000281112">
    <property type="component" value="Unassembled WGS sequence"/>
</dbReference>
<dbReference type="SUPFAM" id="SSF46785">
    <property type="entry name" value="Winged helix' DNA-binding domain"/>
    <property type="match status" value="1"/>
</dbReference>
<reference evidence="5 6" key="1">
    <citation type="submission" date="2018-11" db="EMBL/GenBank/DDBJ databases">
        <title>Vibrio LJC006 sp. nov., isolated from seawater during the bloom of the enteromorpha.</title>
        <authorList>
            <person name="Liang J."/>
        </authorList>
    </citation>
    <scope>NUCLEOTIDE SEQUENCE [LARGE SCALE GENOMIC DNA]</scope>
    <source>
        <strain evidence="5 6">LJC006</strain>
    </source>
</reference>
<dbReference type="PANTHER" id="PTHR44846:SF7">
    <property type="entry name" value="TRANSCRIPTIONAL REGULATOR OF 2-AMINOETHYLPHOSPHONATE DEGRADATION OPERONS-RELATED"/>
    <property type="match status" value="1"/>
</dbReference>
<dbReference type="SMART" id="SM00866">
    <property type="entry name" value="UTRA"/>
    <property type="match status" value="1"/>
</dbReference>
<accession>A0A3N9TLU1</accession>
<dbReference type="SUPFAM" id="SSF64288">
    <property type="entry name" value="Chorismate lyase-like"/>
    <property type="match status" value="1"/>
</dbReference>